<organism evidence="4 5">
    <name type="scientific">Microthlaspi erraticum</name>
    <dbReference type="NCBI Taxonomy" id="1685480"/>
    <lineage>
        <taxon>Eukaryota</taxon>
        <taxon>Viridiplantae</taxon>
        <taxon>Streptophyta</taxon>
        <taxon>Embryophyta</taxon>
        <taxon>Tracheophyta</taxon>
        <taxon>Spermatophyta</taxon>
        <taxon>Magnoliopsida</taxon>
        <taxon>eudicotyledons</taxon>
        <taxon>Gunneridae</taxon>
        <taxon>Pentapetalae</taxon>
        <taxon>rosids</taxon>
        <taxon>malvids</taxon>
        <taxon>Brassicales</taxon>
        <taxon>Brassicaceae</taxon>
        <taxon>Coluteocarpeae</taxon>
        <taxon>Microthlaspi</taxon>
    </lineage>
</organism>
<feature type="region of interest" description="Disordered" evidence="1">
    <location>
        <begin position="326"/>
        <end position="350"/>
    </location>
</feature>
<dbReference type="InterPro" id="IPR052929">
    <property type="entry name" value="RNase_H-like_EbsB-rel"/>
</dbReference>
<reference evidence="4" key="1">
    <citation type="submission" date="2020-01" db="EMBL/GenBank/DDBJ databases">
        <authorList>
            <person name="Mishra B."/>
        </authorList>
    </citation>
    <scope>NUCLEOTIDE SEQUENCE [LARGE SCALE GENOMIC DNA]</scope>
</reference>
<evidence type="ECO:0000259" key="3">
    <source>
        <dbReference type="Pfam" id="PF13966"/>
    </source>
</evidence>
<dbReference type="InterPro" id="IPR002156">
    <property type="entry name" value="RNaseH_domain"/>
</dbReference>
<dbReference type="InterPro" id="IPR036397">
    <property type="entry name" value="RNaseH_sf"/>
</dbReference>
<evidence type="ECO:0000313" key="4">
    <source>
        <dbReference type="EMBL" id="CAA7029126.1"/>
    </source>
</evidence>
<dbReference type="Proteomes" id="UP000467841">
    <property type="component" value="Unassembled WGS sequence"/>
</dbReference>
<dbReference type="SUPFAM" id="SSF53098">
    <property type="entry name" value="Ribonuclease H-like"/>
    <property type="match status" value="1"/>
</dbReference>
<dbReference type="Gene3D" id="3.30.420.10">
    <property type="entry name" value="Ribonuclease H-like superfamily/Ribonuclease H"/>
    <property type="match status" value="1"/>
</dbReference>
<dbReference type="InterPro" id="IPR026960">
    <property type="entry name" value="RVT-Znf"/>
</dbReference>
<dbReference type="InterPro" id="IPR012337">
    <property type="entry name" value="RNaseH-like_sf"/>
</dbReference>
<accession>A0A6D2IMK4</accession>
<dbReference type="GO" id="GO:0004523">
    <property type="term" value="F:RNA-DNA hybrid ribonuclease activity"/>
    <property type="evidence" value="ECO:0007669"/>
    <property type="project" value="InterPro"/>
</dbReference>
<dbReference type="AlphaFoldDB" id="A0A6D2IMK4"/>
<feature type="domain" description="Reverse transcriptase zinc-binding" evidence="3">
    <location>
        <begin position="206"/>
        <end position="273"/>
    </location>
</feature>
<protein>
    <submittedName>
        <fullName evidence="4">Uncharacterized protein</fullName>
    </submittedName>
</protein>
<keyword evidence="5" id="KW-1185">Reference proteome</keyword>
<name>A0A6D2IMK4_9BRAS</name>
<dbReference type="PANTHER" id="PTHR47074">
    <property type="entry name" value="BNAC02G40300D PROTEIN"/>
    <property type="match status" value="1"/>
</dbReference>
<dbReference type="GO" id="GO:0003676">
    <property type="term" value="F:nucleic acid binding"/>
    <property type="evidence" value="ECO:0007669"/>
    <property type="project" value="InterPro"/>
</dbReference>
<dbReference type="CDD" id="cd06222">
    <property type="entry name" value="RNase_H_like"/>
    <property type="match status" value="1"/>
</dbReference>
<dbReference type="PANTHER" id="PTHR47074:SF48">
    <property type="entry name" value="POLYNUCLEOTIDYL TRANSFERASE, RIBONUCLEASE H-LIKE SUPERFAMILY PROTEIN"/>
    <property type="match status" value="1"/>
</dbReference>
<evidence type="ECO:0000313" key="5">
    <source>
        <dbReference type="Proteomes" id="UP000467841"/>
    </source>
</evidence>
<evidence type="ECO:0000256" key="1">
    <source>
        <dbReference type="SAM" id="MobiDB-lite"/>
    </source>
</evidence>
<proteinExistence type="predicted"/>
<comment type="caution">
    <text evidence="4">The sequence shown here is derived from an EMBL/GenBank/DDBJ whole genome shotgun (WGS) entry which is preliminary data.</text>
</comment>
<dbReference type="Pfam" id="PF13456">
    <property type="entry name" value="RVT_3"/>
    <property type="match status" value="1"/>
</dbReference>
<evidence type="ECO:0000259" key="2">
    <source>
        <dbReference type="Pfam" id="PF13456"/>
    </source>
</evidence>
<gene>
    <name evidence="4" type="ORF">MERR_LOCUS16361</name>
</gene>
<feature type="compositionally biased region" description="Polar residues" evidence="1">
    <location>
        <begin position="328"/>
        <end position="342"/>
    </location>
</feature>
<dbReference type="Pfam" id="PF13966">
    <property type="entry name" value="zf-RVT"/>
    <property type="match status" value="1"/>
</dbReference>
<dbReference type="OrthoDB" id="1113786at2759"/>
<dbReference type="EMBL" id="CACVBM020001076">
    <property type="protein sequence ID" value="CAA7029126.1"/>
    <property type="molecule type" value="Genomic_DNA"/>
</dbReference>
<dbReference type="InterPro" id="IPR044730">
    <property type="entry name" value="RNase_H-like_dom_plant"/>
</dbReference>
<feature type="domain" description="RNase H type-1" evidence="2">
    <location>
        <begin position="359"/>
        <end position="479"/>
    </location>
</feature>
<sequence length="514" mass="58689">MSKRKAQGGLGFKDIEAFNLALLGKQLWRMMTQPNSLIAKVFKARYFQKSDPLHAKLGSRPSYAWRSIHASQQWIKKGSRKIIGDGANTSIWEDHWIDQKPARPILSTLCNPDQVPPQHSKSSLVKDLLIPGSRVWNEEIIRDSFGEEDRKRILEIRAGGPNSTDSYSWDYTKTGHYTFKSGYWVITNVPPNPMVDQELNQPSLDTLFQMAWQSDANPKIHHFLWKCLSNCISVAGNLKKRHILKDSRCMRCHAKEETVNHMLFECPFARLVWALSGFPAPPNGEMASSFYANFFRVMNVAVEHPQATGMENLGPLDLDEWTNRVEKNSQSGTPKTNPGTQASHREHWTPPPAGWLKCNVDGAWSHRGDHSGVGWVLRDDKGKVLWMGAKRIHKTQTVVEAELEALRWAAEFVTSLRYQNIIFESDSKEAVEVISFEDDWPKYRAVAQDLRKTLKNLCNYKIVFHSRAVNMVADRIARETNTYVDYVPKVYSISPNWIKSYVAKDTLSCNVSLE</sequence>